<reference evidence="1" key="1">
    <citation type="submission" date="2020-04" db="EMBL/GenBank/DDBJ databases">
        <title>Deep metagenomics examines the oral microbiome during advanced dental caries in children, revealing novel taxa and co-occurrences with host molecules.</title>
        <authorList>
            <person name="Baker J.L."/>
            <person name="Morton J.T."/>
            <person name="Dinis M."/>
            <person name="Alvarez R."/>
            <person name="Tran N.C."/>
            <person name="Knight R."/>
            <person name="Edlund A."/>
        </authorList>
    </citation>
    <scope>NUCLEOTIDE SEQUENCE</scope>
    <source>
        <strain evidence="1">JCVI_39_bin.18</strain>
    </source>
</reference>
<dbReference type="EMBL" id="JABZXO010000022">
    <property type="protein sequence ID" value="MBF1657823.1"/>
    <property type="molecule type" value="Genomic_DNA"/>
</dbReference>
<comment type="caution">
    <text evidence="1">The sequence shown here is derived from an EMBL/GenBank/DDBJ whole genome shotgun (WGS) entry which is preliminary data.</text>
</comment>
<organism evidence="1 2">
    <name type="scientific">Rothia mucilaginosa</name>
    <dbReference type="NCBI Taxonomy" id="43675"/>
    <lineage>
        <taxon>Bacteria</taxon>
        <taxon>Bacillati</taxon>
        <taxon>Actinomycetota</taxon>
        <taxon>Actinomycetes</taxon>
        <taxon>Micrococcales</taxon>
        <taxon>Micrococcaceae</taxon>
        <taxon>Rothia</taxon>
    </lineage>
</organism>
<accession>A0A930L5D8</accession>
<gene>
    <name evidence="1" type="ORF">HXO61_07840</name>
</gene>
<dbReference type="Proteomes" id="UP000770330">
    <property type="component" value="Unassembled WGS sequence"/>
</dbReference>
<sequence length="218" mass="23976">MPELLTIPIASREPISVPAGAYLAFHSENPDLKLPASISGKFMHGMRSLHREVPPALFYTSNGVNVEDVDSGEAYGRLVCSKEKNGNYHLHFVTDTPSSDTIIQRTFVYQGSRDEAEAAIRELFVSEVTDYLVSYWLSGASGLLHSFGADRTFSAVVAECIRGAANASPEKAAELYDKARKAILDEVERLTNVLNSEYVAAVEAIHTIEEKEPNRGER</sequence>
<protein>
    <submittedName>
        <fullName evidence="1">Uncharacterized protein</fullName>
    </submittedName>
</protein>
<proteinExistence type="predicted"/>
<name>A0A930L5D8_9MICC</name>
<dbReference type="AlphaFoldDB" id="A0A930L5D8"/>
<evidence type="ECO:0000313" key="2">
    <source>
        <dbReference type="Proteomes" id="UP000770330"/>
    </source>
</evidence>
<evidence type="ECO:0000313" key="1">
    <source>
        <dbReference type="EMBL" id="MBF1657823.1"/>
    </source>
</evidence>
<dbReference type="RefSeq" id="WP_303945285.1">
    <property type="nucleotide sequence ID" value="NZ_JABZXO010000022.1"/>
</dbReference>